<dbReference type="SUPFAM" id="SSF53335">
    <property type="entry name" value="S-adenosyl-L-methionine-dependent methyltransferases"/>
    <property type="match status" value="1"/>
</dbReference>
<organism evidence="4 5">
    <name type="scientific">Aliiruegeria haliotis</name>
    <dbReference type="NCBI Taxonomy" id="1280846"/>
    <lineage>
        <taxon>Bacteria</taxon>
        <taxon>Pseudomonadati</taxon>
        <taxon>Pseudomonadota</taxon>
        <taxon>Alphaproteobacteria</taxon>
        <taxon>Rhodobacterales</taxon>
        <taxon>Roseobacteraceae</taxon>
        <taxon>Aliiruegeria</taxon>
    </lineage>
</organism>
<evidence type="ECO:0000259" key="3">
    <source>
        <dbReference type="Pfam" id="PF13649"/>
    </source>
</evidence>
<dbReference type="Gene3D" id="3.40.50.150">
    <property type="entry name" value="Vaccinia Virus protein VP39"/>
    <property type="match status" value="1"/>
</dbReference>
<dbReference type="AlphaFoldDB" id="A0A2T0RNH6"/>
<dbReference type="PANTHER" id="PTHR43861:SF1">
    <property type="entry name" value="TRANS-ACONITATE 2-METHYLTRANSFERASE"/>
    <property type="match status" value="1"/>
</dbReference>
<dbReference type="EMBL" id="PVTD01000006">
    <property type="protein sequence ID" value="PRY22663.1"/>
    <property type="molecule type" value="Genomic_DNA"/>
</dbReference>
<feature type="domain" description="Methyltransferase" evidence="3">
    <location>
        <begin position="41"/>
        <end position="130"/>
    </location>
</feature>
<evidence type="ECO:0000313" key="5">
    <source>
        <dbReference type="Proteomes" id="UP000239480"/>
    </source>
</evidence>
<evidence type="ECO:0000256" key="1">
    <source>
        <dbReference type="ARBA" id="ARBA00022603"/>
    </source>
</evidence>
<dbReference type="Pfam" id="PF13649">
    <property type="entry name" value="Methyltransf_25"/>
    <property type="match status" value="1"/>
</dbReference>
<evidence type="ECO:0000313" key="4">
    <source>
        <dbReference type="EMBL" id="PRY22663.1"/>
    </source>
</evidence>
<dbReference type="InterPro" id="IPR023149">
    <property type="entry name" value="Trans_acon_MeTrfase_C"/>
</dbReference>
<keyword evidence="1 4" id="KW-0489">Methyltransferase</keyword>
<evidence type="ECO:0000256" key="2">
    <source>
        <dbReference type="ARBA" id="ARBA00022679"/>
    </source>
</evidence>
<dbReference type="PANTHER" id="PTHR43861">
    <property type="entry name" value="TRANS-ACONITATE 2-METHYLTRANSFERASE-RELATED"/>
    <property type="match status" value="1"/>
</dbReference>
<dbReference type="InterPro" id="IPR029063">
    <property type="entry name" value="SAM-dependent_MTases_sf"/>
</dbReference>
<dbReference type="GO" id="GO:0030798">
    <property type="term" value="F:trans-aconitate 2-methyltransferase activity"/>
    <property type="evidence" value="ECO:0007669"/>
    <property type="project" value="InterPro"/>
</dbReference>
<accession>A0A2T0RNH6</accession>
<dbReference type="CDD" id="cd02440">
    <property type="entry name" value="AdoMet_MTases"/>
    <property type="match status" value="1"/>
</dbReference>
<name>A0A2T0RNH6_9RHOB</name>
<proteinExistence type="predicted"/>
<dbReference type="Gene3D" id="1.10.150.290">
    <property type="entry name" value="S-adenosyl-L-methionine-dependent methyltransferases"/>
    <property type="match status" value="1"/>
</dbReference>
<keyword evidence="5" id="KW-1185">Reference proteome</keyword>
<keyword evidence="2 4" id="KW-0808">Transferase</keyword>
<reference evidence="4 5" key="1">
    <citation type="submission" date="2018-03" db="EMBL/GenBank/DDBJ databases">
        <title>Genomic Encyclopedia of Archaeal and Bacterial Type Strains, Phase II (KMG-II): from individual species to whole genera.</title>
        <authorList>
            <person name="Goeker M."/>
        </authorList>
    </citation>
    <scope>NUCLEOTIDE SEQUENCE [LARGE SCALE GENOMIC DNA]</scope>
    <source>
        <strain evidence="4 5">DSM 29328</strain>
    </source>
</reference>
<comment type="caution">
    <text evidence="4">The sequence shown here is derived from an EMBL/GenBank/DDBJ whole genome shotgun (WGS) entry which is preliminary data.</text>
</comment>
<sequence length="263" mass="28674">MSETLSNDWNPETYLRFRGLRLQPALDLIGRVGHLPGRGAVVDLGCGTGVVGPVLRERFAGRKVIGVDLSPAMLAQAEAMGIYDHLAQVDAAEWQSEAPPALLFSNAALQWLGDHETLFPRLVGQLASGGVLAVQMPRQTDGPSHVLLRQVAAALFPERFADAAPKPAVLEPAAYFDLLSPFGAVTIWETIYQQHLQPAADGHPVRAFTRATVARPILERLNEEETGRFLAAYDEALAVSYPLRPDGTVIFPFRRLFMVLETG</sequence>
<protein>
    <submittedName>
        <fullName evidence="4">Trans-aconitate 2-methyltransferase</fullName>
    </submittedName>
</protein>
<gene>
    <name evidence="4" type="ORF">CLV78_106204</name>
</gene>
<dbReference type="OrthoDB" id="9795085at2"/>
<dbReference type="RefSeq" id="WP_106205731.1">
    <property type="nucleotide sequence ID" value="NZ_PVTD01000006.1"/>
</dbReference>
<dbReference type="GO" id="GO:0032259">
    <property type="term" value="P:methylation"/>
    <property type="evidence" value="ECO:0007669"/>
    <property type="project" value="UniProtKB-KW"/>
</dbReference>
<dbReference type="InterPro" id="IPR041698">
    <property type="entry name" value="Methyltransf_25"/>
</dbReference>
<dbReference type="Proteomes" id="UP000239480">
    <property type="component" value="Unassembled WGS sequence"/>
</dbReference>